<comment type="caution">
    <text evidence="1">The sequence shown here is derived from an EMBL/GenBank/DDBJ whole genome shotgun (WGS) entry which is preliminary data.</text>
</comment>
<gene>
    <name evidence="1" type="ORF">Tci_022166</name>
</gene>
<organism evidence="1">
    <name type="scientific">Tanacetum cinerariifolium</name>
    <name type="common">Dalmatian daisy</name>
    <name type="synonym">Chrysanthemum cinerariifolium</name>
    <dbReference type="NCBI Taxonomy" id="118510"/>
    <lineage>
        <taxon>Eukaryota</taxon>
        <taxon>Viridiplantae</taxon>
        <taxon>Streptophyta</taxon>
        <taxon>Embryophyta</taxon>
        <taxon>Tracheophyta</taxon>
        <taxon>Spermatophyta</taxon>
        <taxon>Magnoliopsida</taxon>
        <taxon>eudicotyledons</taxon>
        <taxon>Gunneridae</taxon>
        <taxon>Pentapetalae</taxon>
        <taxon>asterids</taxon>
        <taxon>campanulids</taxon>
        <taxon>Asterales</taxon>
        <taxon>Asteraceae</taxon>
        <taxon>Asteroideae</taxon>
        <taxon>Anthemideae</taxon>
        <taxon>Anthemidinae</taxon>
        <taxon>Tanacetum</taxon>
    </lineage>
</organism>
<evidence type="ECO:0000313" key="1">
    <source>
        <dbReference type="EMBL" id="GEU50188.1"/>
    </source>
</evidence>
<proteinExistence type="predicted"/>
<dbReference type="EMBL" id="BKCJ010002677">
    <property type="protein sequence ID" value="GEU50188.1"/>
    <property type="molecule type" value="Genomic_DNA"/>
</dbReference>
<reference evidence="1" key="1">
    <citation type="journal article" date="2019" name="Sci. Rep.">
        <title>Draft genome of Tanacetum cinerariifolium, the natural source of mosquito coil.</title>
        <authorList>
            <person name="Yamashiro T."/>
            <person name="Shiraishi A."/>
            <person name="Satake H."/>
            <person name="Nakayama K."/>
        </authorList>
    </citation>
    <scope>NUCLEOTIDE SEQUENCE</scope>
</reference>
<protein>
    <submittedName>
        <fullName evidence="1">Uncharacterized protein</fullName>
    </submittedName>
</protein>
<dbReference type="AlphaFoldDB" id="A0A6L2KL30"/>
<accession>A0A6L2KL30</accession>
<name>A0A6L2KL30_TANCI</name>
<sequence length="123" mass="14268">MLGLRANIAQYKRMELNLPLKKSICLTQAFRSHFLLKEDRKKLKVEKEGSDVYEQNEHLFPGVNLVRSILREKKDGNEWEDWSSLFISRKELVSTSLIRRTRSAQCVIFRFPEGDPPSEGSGT</sequence>